<dbReference type="InterPro" id="IPR001878">
    <property type="entry name" value="Znf_CCHC"/>
</dbReference>
<comment type="caution">
    <text evidence="3">The sequence shown here is derived from an EMBL/GenBank/DDBJ whole genome shotgun (WGS) entry which is preliminary data.</text>
</comment>
<evidence type="ECO:0000313" key="3">
    <source>
        <dbReference type="EMBL" id="CAH3167733.1"/>
    </source>
</evidence>
<dbReference type="Proteomes" id="UP001159428">
    <property type="component" value="Unassembled WGS sequence"/>
</dbReference>
<protein>
    <recommendedName>
        <fullName evidence="2">CCHC-type domain-containing protein</fullName>
    </recommendedName>
</protein>
<dbReference type="EMBL" id="CALNXJ010000163">
    <property type="protein sequence ID" value="CAH3167733.1"/>
    <property type="molecule type" value="Genomic_DNA"/>
</dbReference>
<gene>
    <name evidence="3" type="ORF">PMEA_00007873</name>
</gene>
<evidence type="ECO:0000313" key="4">
    <source>
        <dbReference type="Proteomes" id="UP001159428"/>
    </source>
</evidence>
<dbReference type="PANTHER" id="PTHR47331">
    <property type="entry name" value="PHD-TYPE DOMAIN-CONTAINING PROTEIN"/>
    <property type="match status" value="1"/>
</dbReference>
<evidence type="ECO:0000256" key="1">
    <source>
        <dbReference type="PROSITE-ProRule" id="PRU00047"/>
    </source>
</evidence>
<keyword evidence="1" id="KW-0863">Zinc-finger</keyword>
<keyword evidence="4" id="KW-1185">Reference proteome</keyword>
<dbReference type="PROSITE" id="PS50158">
    <property type="entry name" value="ZF_CCHC"/>
    <property type="match status" value="1"/>
</dbReference>
<keyword evidence="1" id="KW-0862">Zinc</keyword>
<dbReference type="GO" id="GO:0008270">
    <property type="term" value="F:zinc ion binding"/>
    <property type="evidence" value="ECO:0007669"/>
    <property type="project" value="UniProtKB-KW"/>
</dbReference>
<proteinExistence type="predicted"/>
<reference evidence="3 4" key="1">
    <citation type="submission" date="2022-05" db="EMBL/GenBank/DDBJ databases">
        <authorList>
            <consortium name="Genoscope - CEA"/>
            <person name="William W."/>
        </authorList>
    </citation>
    <scope>NUCLEOTIDE SEQUENCE [LARGE SCALE GENOMIC DNA]</scope>
</reference>
<dbReference type="AlphaFoldDB" id="A0AAU9Y4M4"/>
<keyword evidence="1" id="KW-0479">Metal-binding</keyword>
<sequence length="146" mass="16548">MNKTAPFNNLENAKLREFADLCTDMESQMSYLPGLACLIFPNAIQLIPERLPLFLCQKWEKEISKHTECLAFHAKSLDEGTEWLLAAGLCYCCLSKGHMASDCKENIECSICKDKVMQLSFTEREQGPLPKVEKPLTQNADRCVML</sequence>
<accession>A0AAU9Y4M4</accession>
<feature type="domain" description="CCHC-type" evidence="2">
    <location>
        <begin position="90"/>
        <end position="105"/>
    </location>
</feature>
<evidence type="ECO:0000259" key="2">
    <source>
        <dbReference type="PROSITE" id="PS50158"/>
    </source>
</evidence>
<organism evidence="3 4">
    <name type="scientific">Pocillopora meandrina</name>
    <dbReference type="NCBI Taxonomy" id="46732"/>
    <lineage>
        <taxon>Eukaryota</taxon>
        <taxon>Metazoa</taxon>
        <taxon>Cnidaria</taxon>
        <taxon>Anthozoa</taxon>
        <taxon>Hexacorallia</taxon>
        <taxon>Scleractinia</taxon>
        <taxon>Astrocoeniina</taxon>
        <taxon>Pocilloporidae</taxon>
        <taxon>Pocillopora</taxon>
    </lineage>
</organism>
<name>A0AAU9Y4M4_9CNID</name>
<dbReference type="GO" id="GO:0003676">
    <property type="term" value="F:nucleic acid binding"/>
    <property type="evidence" value="ECO:0007669"/>
    <property type="project" value="InterPro"/>
</dbReference>